<evidence type="ECO:0000256" key="1">
    <source>
        <dbReference type="SAM" id="SignalP"/>
    </source>
</evidence>
<name>A0A1H6K7L6_9BACT</name>
<reference evidence="3" key="1">
    <citation type="submission" date="2016-09" db="EMBL/GenBank/DDBJ databases">
        <authorList>
            <person name="Koehorst J."/>
        </authorList>
    </citation>
    <scope>NUCLEOTIDE SEQUENCE [LARGE SCALE GENOMIC DNA]</scope>
</reference>
<sequence>MKAITSVLTLLAVPAMVSTVCAQAKPVDLKEYLPVGSLSSGNVVRVKLDDGVAKYHEIFDKNGSKMADAERAELIKLIKPGYPIPWDPRFGLSKEEYAKYKEAWMKKQVVDMEPVVAGLEPAGNNTWRIASATQQQGPLSISALKYNAKEDQWESNNGKMTRAEDVSYTGDYTFGAWKGQEWKLKNEDAMSVTTESITFGKTDDGKNVYVIYSLVETTPEGAELARQNYALRFPVPKKAR</sequence>
<dbReference type="KEGG" id="agl:PYTT_0158"/>
<organism evidence="2 3">
    <name type="scientific">Akkermansia glycaniphila</name>
    <dbReference type="NCBI Taxonomy" id="1679444"/>
    <lineage>
        <taxon>Bacteria</taxon>
        <taxon>Pseudomonadati</taxon>
        <taxon>Verrucomicrobiota</taxon>
        <taxon>Verrucomicrobiia</taxon>
        <taxon>Verrucomicrobiales</taxon>
        <taxon>Akkermansiaceae</taxon>
        <taxon>Akkermansia</taxon>
    </lineage>
</organism>
<evidence type="ECO:0000313" key="3">
    <source>
        <dbReference type="Proteomes" id="UP000176204"/>
    </source>
</evidence>
<dbReference type="AlphaFoldDB" id="A0A1H6K7L6"/>
<feature type="chain" id="PRO_5009604438" evidence="1">
    <location>
        <begin position="25"/>
        <end position="240"/>
    </location>
</feature>
<dbReference type="RefSeq" id="WP_067772310.1">
    <property type="nucleotide sequence ID" value="NZ_JACVVN010000002.1"/>
</dbReference>
<dbReference type="STRING" id="1679444.PYTT_0158"/>
<proteinExistence type="predicted"/>
<protein>
    <submittedName>
        <fullName evidence="2">Uncharacterized protein</fullName>
    </submittedName>
</protein>
<keyword evidence="3" id="KW-1185">Reference proteome</keyword>
<dbReference type="OrthoDB" id="191687at2"/>
<dbReference type="Proteomes" id="UP000176204">
    <property type="component" value="Chromosome I"/>
</dbReference>
<dbReference type="EMBL" id="LT629973">
    <property type="protein sequence ID" value="SEH71234.1"/>
    <property type="molecule type" value="Genomic_DNA"/>
</dbReference>
<accession>A0A1H6K7L6</accession>
<keyword evidence="1" id="KW-0732">Signal</keyword>
<gene>
    <name evidence="2" type="ORF">PYTT_0158</name>
</gene>
<feature type="signal peptide" evidence="1">
    <location>
        <begin position="1"/>
        <end position="24"/>
    </location>
</feature>
<evidence type="ECO:0000313" key="2">
    <source>
        <dbReference type="EMBL" id="SEH71234.1"/>
    </source>
</evidence>